<name>M7NL44_9BACT</name>
<feature type="transmembrane region" description="Helical" evidence="11">
    <location>
        <begin position="261"/>
        <end position="281"/>
    </location>
</feature>
<feature type="domain" description="ABC3 transporter permease C-terminal" evidence="12">
    <location>
        <begin position="178"/>
        <end position="290"/>
    </location>
</feature>
<accession>M7NL44</accession>
<dbReference type="RefSeq" id="WP_009195715.1">
    <property type="nucleotide sequence ID" value="NZ_AODQ01000055.1"/>
</dbReference>
<dbReference type="AlphaFoldDB" id="M7NL44"/>
<comment type="subcellular location">
    <subcellularLocation>
        <location evidence="1">Cell membrane</location>
        <topology evidence="1">Multi-pass membrane protein</topology>
    </subcellularLocation>
</comment>
<dbReference type="Proteomes" id="UP000011910">
    <property type="component" value="Unassembled WGS sequence"/>
</dbReference>
<keyword evidence="15" id="KW-1185">Reference proteome</keyword>
<organism evidence="14 15">
    <name type="scientific">Cesiribacter andamanensis AMV16</name>
    <dbReference type="NCBI Taxonomy" id="1279009"/>
    <lineage>
        <taxon>Bacteria</taxon>
        <taxon>Pseudomonadati</taxon>
        <taxon>Bacteroidota</taxon>
        <taxon>Cytophagia</taxon>
        <taxon>Cytophagales</taxon>
        <taxon>Cesiribacteraceae</taxon>
        <taxon>Cesiribacter</taxon>
    </lineage>
</organism>
<keyword evidence="6 11" id="KW-0812">Transmembrane</keyword>
<evidence type="ECO:0000313" key="15">
    <source>
        <dbReference type="Proteomes" id="UP000011910"/>
    </source>
</evidence>
<keyword evidence="7 11" id="KW-1133">Transmembrane helix</keyword>
<gene>
    <name evidence="14" type="primary">ftsX</name>
    <name evidence="14" type="ORF">ADICEAN_02322</name>
</gene>
<dbReference type="Pfam" id="PF18075">
    <property type="entry name" value="FtsX_ECD"/>
    <property type="match status" value="1"/>
</dbReference>
<evidence type="ECO:0000259" key="13">
    <source>
        <dbReference type="Pfam" id="PF18075"/>
    </source>
</evidence>
<reference evidence="14 15" key="1">
    <citation type="journal article" date="2013" name="Genome Announc.">
        <title>Draft Genome Sequence of Cesiribacter andamanensis Strain AMV16T, Isolated from a Soil Sample from a Mud Volcano in the Andaman Islands, India.</title>
        <authorList>
            <person name="Shivaji S."/>
            <person name="Ara S."/>
            <person name="Begum Z."/>
            <person name="Srinivas T.N."/>
            <person name="Singh A."/>
            <person name="Kumar Pinnaka A."/>
        </authorList>
    </citation>
    <scope>NUCLEOTIDE SEQUENCE [LARGE SCALE GENOMIC DNA]</scope>
    <source>
        <strain evidence="14 15">AMV16</strain>
    </source>
</reference>
<dbReference type="EMBL" id="AODQ01000055">
    <property type="protein sequence ID" value="EMR02515.1"/>
    <property type="molecule type" value="Genomic_DNA"/>
</dbReference>
<keyword evidence="8 10" id="KW-0472">Membrane</keyword>
<evidence type="ECO:0000256" key="2">
    <source>
        <dbReference type="ARBA" id="ARBA00007379"/>
    </source>
</evidence>
<evidence type="ECO:0000256" key="3">
    <source>
        <dbReference type="ARBA" id="ARBA00021907"/>
    </source>
</evidence>
<keyword evidence="4 10" id="KW-1003">Cell membrane</keyword>
<evidence type="ECO:0000256" key="4">
    <source>
        <dbReference type="ARBA" id="ARBA00022475"/>
    </source>
</evidence>
<dbReference type="GO" id="GO:0005886">
    <property type="term" value="C:plasma membrane"/>
    <property type="evidence" value="ECO:0007669"/>
    <property type="project" value="UniProtKB-SubCell"/>
</dbReference>
<dbReference type="PIRSF" id="PIRSF003097">
    <property type="entry name" value="FtsX"/>
    <property type="match status" value="1"/>
</dbReference>
<evidence type="ECO:0000256" key="7">
    <source>
        <dbReference type="ARBA" id="ARBA00022989"/>
    </source>
</evidence>
<evidence type="ECO:0000259" key="12">
    <source>
        <dbReference type="Pfam" id="PF02687"/>
    </source>
</evidence>
<proteinExistence type="inferred from homology"/>
<dbReference type="InterPro" id="IPR040690">
    <property type="entry name" value="FtsX_ECD"/>
</dbReference>
<evidence type="ECO:0000256" key="1">
    <source>
        <dbReference type="ARBA" id="ARBA00004651"/>
    </source>
</evidence>
<comment type="caution">
    <text evidence="14">The sequence shown here is derived from an EMBL/GenBank/DDBJ whole genome shotgun (WGS) entry which is preliminary data.</text>
</comment>
<evidence type="ECO:0000313" key="14">
    <source>
        <dbReference type="EMBL" id="EMR02515.1"/>
    </source>
</evidence>
<evidence type="ECO:0000256" key="5">
    <source>
        <dbReference type="ARBA" id="ARBA00022618"/>
    </source>
</evidence>
<dbReference type="InterPro" id="IPR003838">
    <property type="entry name" value="ABC3_permease_C"/>
</dbReference>
<feature type="transmembrane region" description="Helical" evidence="11">
    <location>
        <begin position="173"/>
        <end position="198"/>
    </location>
</feature>
<sequence>MAAKARTRKINKKKLGSYPFLSVVFSISMALFVLGLFALLLLHANNFQRLIQENLEVQVYLERDLSEANRIKISKTLAGKGYTASKENKAQVRYISKEQAAKEFLDNPEEEIALLGDNPLRDSYVLRLKPGYYQPDSLELVQADIQRLSGVHEVTYVKSLAESLNENLAKISLVLLGFAALLLIVVVVLINNTIKLALFSQRFLIRSMQLVGATGRFIRKPFLTRAFFHGMLAGIVASALLYALLHWAYDRVEDLQLLADWQNTLLVFGILVIAGGLVGWFSTWRAMNKYLQLSLDELY</sequence>
<comment type="similarity">
    <text evidence="2 10">Belongs to the ABC-4 integral membrane protein family. FtsX subfamily.</text>
</comment>
<keyword evidence="5 10" id="KW-0132">Cell division</keyword>
<evidence type="ECO:0000256" key="10">
    <source>
        <dbReference type="PIRNR" id="PIRNR003097"/>
    </source>
</evidence>
<dbReference type="OrthoDB" id="9813411at2"/>
<dbReference type="Pfam" id="PF02687">
    <property type="entry name" value="FtsX"/>
    <property type="match status" value="1"/>
</dbReference>
<dbReference type="PANTHER" id="PTHR47755:SF1">
    <property type="entry name" value="CELL DIVISION PROTEIN FTSX"/>
    <property type="match status" value="1"/>
</dbReference>
<dbReference type="GO" id="GO:0051301">
    <property type="term" value="P:cell division"/>
    <property type="evidence" value="ECO:0007669"/>
    <property type="project" value="UniProtKB-KW"/>
</dbReference>
<feature type="transmembrane region" description="Helical" evidence="11">
    <location>
        <begin position="226"/>
        <end position="249"/>
    </location>
</feature>
<dbReference type="Gene3D" id="3.30.70.3040">
    <property type="match status" value="1"/>
</dbReference>
<keyword evidence="9 10" id="KW-0131">Cell cycle</keyword>
<evidence type="ECO:0000256" key="9">
    <source>
        <dbReference type="ARBA" id="ARBA00023306"/>
    </source>
</evidence>
<dbReference type="eggNOG" id="COG2177">
    <property type="taxonomic scope" value="Bacteria"/>
</dbReference>
<protein>
    <recommendedName>
        <fullName evidence="3 10">Cell division protein FtsX</fullName>
    </recommendedName>
</protein>
<dbReference type="PANTHER" id="PTHR47755">
    <property type="entry name" value="CELL DIVISION PROTEIN FTSX"/>
    <property type="match status" value="1"/>
</dbReference>
<evidence type="ECO:0000256" key="8">
    <source>
        <dbReference type="ARBA" id="ARBA00023136"/>
    </source>
</evidence>
<evidence type="ECO:0000256" key="11">
    <source>
        <dbReference type="SAM" id="Phobius"/>
    </source>
</evidence>
<dbReference type="InterPro" id="IPR004513">
    <property type="entry name" value="FtsX"/>
</dbReference>
<feature type="transmembrane region" description="Helical" evidence="11">
    <location>
        <begin position="20"/>
        <end position="42"/>
    </location>
</feature>
<dbReference type="STRING" id="1279009.ADICEAN_02322"/>
<dbReference type="PATRIC" id="fig|1279009.4.peg.2354"/>
<evidence type="ECO:0000256" key="6">
    <source>
        <dbReference type="ARBA" id="ARBA00022692"/>
    </source>
</evidence>
<feature type="domain" description="FtsX extracellular" evidence="13">
    <location>
        <begin position="55"/>
        <end position="154"/>
    </location>
</feature>